<dbReference type="CDD" id="cd02181">
    <property type="entry name" value="GH16_fungal_Lam16A_glucanase"/>
    <property type="match status" value="1"/>
</dbReference>
<dbReference type="GO" id="GO:0004553">
    <property type="term" value="F:hydrolase activity, hydrolyzing O-glycosyl compounds"/>
    <property type="evidence" value="ECO:0007669"/>
    <property type="project" value="InterPro"/>
</dbReference>
<evidence type="ECO:0000313" key="3">
    <source>
        <dbReference type="EMBL" id="TCD62940.1"/>
    </source>
</evidence>
<dbReference type="Proteomes" id="UP000292702">
    <property type="component" value="Unassembled WGS sequence"/>
</dbReference>
<dbReference type="SUPFAM" id="SSF49899">
    <property type="entry name" value="Concanavalin A-like lectins/glucanases"/>
    <property type="match status" value="1"/>
</dbReference>
<dbReference type="OrthoDB" id="192832at2759"/>
<evidence type="ECO:0000313" key="4">
    <source>
        <dbReference type="Proteomes" id="UP000292702"/>
    </source>
</evidence>
<comment type="caution">
    <text evidence="3">The sequence shown here is derived from an EMBL/GenBank/DDBJ whole genome shotgun (WGS) entry which is preliminary data.</text>
</comment>
<organism evidence="3 4">
    <name type="scientific">Steccherinum ochraceum</name>
    <dbReference type="NCBI Taxonomy" id="92696"/>
    <lineage>
        <taxon>Eukaryota</taxon>
        <taxon>Fungi</taxon>
        <taxon>Dikarya</taxon>
        <taxon>Basidiomycota</taxon>
        <taxon>Agaricomycotina</taxon>
        <taxon>Agaricomycetes</taxon>
        <taxon>Polyporales</taxon>
        <taxon>Steccherinaceae</taxon>
        <taxon>Steccherinum</taxon>
    </lineage>
</organism>
<dbReference type="GO" id="GO:0009251">
    <property type="term" value="P:glucan catabolic process"/>
    <property type="evidence" value="ECO:0007669"/>
    <property type="project" value="TreeGrafter"/>
</dbReference>
<dbReference type="STRING" id="92696.A0A4R0R604"/>
<dbReference type="Pfam" id="PF26113">
    <property type="entry name" value="GH16_XgeA"/>
    <property type="match status" value="1"/>
</dbReference>
<accession>A0A4R0R604</accession>
<dbReference type="InterPro" id="IPR013320">
    <property type="entry name" value="ConA-like_dom_sf"/>
</dbReference>
<feature type="chain" id="PRO_5020184135" description="GH16 domain-containing protein" evidence="1">
    <location>
        <begin position="21"/>
        <end position="329"/>
    </location>
</feature>
<name>A0A4R0R604_9APHY</name>
<keyword evidence="1" id="KW-0732">Signal</keyword>
<dbReference type="AlphaFoldDB" id="A0A4R0R604"/>
<evidence type="ECO:0000259" key="2">
    <source>
        <dbReference type="PROSITE" id="PS51762"/>
    </source>
</evidence>
<gene>
    <name evidence="3" type="ORF">EIP91_006203</name>
</gene>
<feature type="domain" description="GH16" evidence="2">
    <location>
        <begin position="32"/>
        <end position="297"/>
    </location>
</feature>
<dbReference type="InterPro" id="IPR050546">
    <property type="entry name" value="Glycosyl_Hydrlase_16"/>
</dbReference>
<reference evidence="3 4" key="1">
    <citation type="submission" date="2018-11" db="EMBL/GenBank/DDBJ databases">
        <title>Genome assembly of Steccherinum ochraceum LE-BIN_3174, the white-rot fungus of the Steccherinaceae family (The Residual Polyporoid clade, Polyporales, Basidiomycota).</title>
        <authorList>
            <person name="Fedorova T.V."/>
            <person name="Glazunova O.A."/>
            <person name="Landesman E.O."/>
            <person name="Moiseenko K.V."/>
            <person name="Psurtseva N.V."/>
            <person name="Savinova O.S."/>
            <person name="Shakhova N.V."/>
            <person name="Tyazhelova T.V."/>
            <person name="Vasina D.V."/>
        </authorList>
    </citation>
    <scope>NUCLEOTIDE SEQUENCE [LARGE SCALE GENOMIC DNA]</scope>
    <source>
        <strain evidence="3 4">LE-BIN_3174</strain>
    </source>
</reference>
<sequence>MHLTFALAVAAASLAPTAFAEVFSLTDNHVGKDFLTAFTHEAIADPTHGRVNYVSQATALAKNLTWANSNTLILRGDYKTKISASGPGRDSVRIKSVKTYDKHVTVFDIKHMPEGCGTWPAAWETTENGWPNSGEVDIEPCICFVSGLNRVEGVNGKGPNQSTLHTNAYCNMPASRTQTGVAVSNVCDVVASNNVGCSVQSTTPNSFGTSFNANGGGFYGMERRDDLVKVWFFPRSGSVPNDLKTGAKSIDTGGWGTPNAFFPNTQCDIGGHFGSNNIIIDLTFCGDWAGIPSIYNGAGCPGDCATYVNDNPSAFKNAYWWINAVRVYT</sequence>
<keyword evidence="4" id="KW-1185">Reference proteome</keyword>
<dbReference type="EMBL" id="RWJN01000334">
    <property type="protein sequence ID" value="TCD62940.1"/>
    <property type="molecule type" value="Genomic_DNA"/>
</dbReference>
<dbReference type="PANTHER" id="PTHR10963:SF24">
    <property type="entry name" value="GLYCOSIDASE C21B10.07-RELATED"/>
    <property type="match status" value="1"/>
</dbReference>
<dbReference type="Gene3D" id="2.60.120.200">
    <property type="match status" value="1"/>
</dbReference>
<dbReference type="PROSITE" id="PS51762">
    <property type="entry name" value="GH16_2"/>
    <property type="match status" value="1"/>
</dbReference>
<feature type="signal peptide" evidence="1">
    <location>
        <begin position="1"/>
        <end position="20"/>
    </location>
</feature>
<protein>
    <recommendedName>
        <fullName evidence="2">GH16 domain-containing protein</fullName>
    </recommendedName>
</protein>
<proteinExistence type="predicted"/>
<evidence type="ECO:0000256" key="1">
    <source>
        <dbReference type="SAM" id="SignalP"/>
    </source>
</evidence>
<dbReference type="PANTHER" id="PTHR10963">
    <property type="entry name" value="GLYCOSYL HYDROLASE-RELATED"/>
    <property type="match status" value="1"/>
</dbReference>
<dbReference type="InterPro" id="IPR000757">
    <property type="entry name" value="Beta-glucanase-like"/>
</dbReference>